<dbReference type="RefSeq" id="WP_143542556.1">
    <property type="nucleotide sequence ID" value="NZ_CP096565.1"/>
</dbReference>
<dbReference type="AlphaFoldDB" id="A0AB38RMG1"/>
<evidence type="ECO:0000313" key="1">
    <source>
        <dbReference type="EMBL" id="UPU46325.1"/>
    </source>
</evidence>
<sequence length="643" mass="69901">MRASIRRAQNDDSAPVPLFISAKELDETVDVRVSRDIGSATVLRCGVDIVIDGLDERTDLAATKVQEASEFVARWTKSRVVLTTRNPDLRDESVQVAMSDMTDAQAAELMSAVAGRPIPPLGAQLTKSVRRPLFAVLTASHATANDGVTGTSELIDRVVEQIVESEGMELIPYLMELAIETVSTGKAVDPTRFASLEIASKIRKSPLVTGAGKTCAFSLATFEQWFAAQAILDGKVDVVPLLSSMRSFDRWKYVFSILLAAGEPTKVDLVMADIARWNPGAAAWIIKETERGGLTRHISELEESDWESAGHRIRYAQAAWLAGLGPLGQAFFSSFAGVASGLDDIALSVRIGRSKIAVSWIAPRDGETGSLPEIIKAGHDFEYRVMVMRQHALPTGVNWVWALTQSYLRDDISSSFKNLILGTATEPGIVRDELTSGSPETIGTWGSTMITPQLYPGPDISPSQEDPWGNFTARRMHERVCAIATAALQCYHELVERLVPNFTGTLGTQGLFPVEFFGDVNFTPGEDQGAFSFGPPEAGLGWTLRARASSPFDEATALSNTVNLTLNDEKRSAEMSDDRDVQYAQFQAYMAQSPEFAEFAPSFSTVSQRVSPTESTPATGLASGLLWGDLEKLNWVSGQRPLL</sequence>
<evidence type="ECO:0000313" key="2">
    <source>
        <dbReference type="Proteomes" id="UP000831484"/>
    </source>
</evidence>
<keyword evidence="2" id="KW-1185">Reference proteome</keyword>
<proteinExistence type="predicted"/>
<protein>
    <submittedName>
        <fullName evidence="1">Uncharacterized protein</fullName>
    </submittedName>
</protein>
<organism evidence="1 2">
    <name type="scientific">Rhodococcus qingshengii JCM 15477</name>
    <dbReference type="NCBI Taxonomy" id="1303681"/>
    <lineage>
        <taxon>Bacteria</taxon>
        <taxon>Bacillati</taxon>
        <taxon>Actinomycetota</taxon>
        <taxon>Actinomycetes</taxon>
        <taxon>Mycobacteriales</taxon>
        <taxon>Nocardiaceae</taxon>
        <taxon>Rhodococcus</taxon>
        <taxon>Rhodococcus erythropolis group</taxon>
    </lineage>
</organism>
<dbReference type="EMBL" id="CP096565">
    <property type="protein sequence ID" value="UPU46325.1"/>
    <property type="molecule type" value="Genomic_DNA"/>
</dbReference>
<gene>
    <name evidence="1" type="ORF">M0639_30210</name>
</gene>
<accession>A0AB38RMG1</accession>
<dbReference type="Proteomes" id="UP000831484">
    <property type="component" value="Plasmid pdjl-6-2"/>
</dbReference>
<geneLocation type="plasmid" evidence="1 2">
    <name>pdjl-6-2</name>
</geneLocation>
<name>A0AB38RMG1_RHOSG</name>
<reference evidence="2" key="1">
    <citation type="journal article" date="2022" name="Environ. Microbiol.">
        <title>Functional analysis, diversity, and distribution of carbendazim hydrolases MheI and CbmA, responsible for the initial step in carbendazim degradation.</title>
        <authorList>
            <person name="Zhang M."/>
            <person name="Bai X."/>
            <person name="Li Q."/>
            <person name="Zhang L."/>
            <person name="Zhu Q."/>
            <person name="Gao S."/>
            <person name="Ke Z."/>
            <person name="Jiang M."/>
            <person name="Hu J."/>
            <person name="Qiu J."/>
            <person name="Hong Q."/>
        </authorList>
    </citation>
    <scope>NUCLEOTIDE SEQUENCE [LARGE SCALE GENOMIC DNA]</scope>
    <source>
        <strain evidence="2">djl-6</strain>
    </source>
</reference>
<keyword evidence="1" id="KW-0614">Plasmid</keyword>